<gene>
    <name evidence="2" type="ORF">TSA1_08455</name>
</gene>
<dbReference type="RefSeq" id="WP_100176014.1">
    <property type="nucleotide sequence ID" value="NZ_LFJC01000003.1"/>
</dbReference>
<keyword evidence="3" id="KW-1185">Reference proteome</keyword>
<organism evidence="2 3">
    <name type="scientific">Bradyrhizobium nitroreducens</name>
    <dbReference type="NCBI Taxonomy" id="709803"/>
    <lineage>
        <taxon>Bacteria</taxon>
        <taxon>Pseudomonadati</taxon>
        <taxon>Pseudomonadota</taxon>
        <taxon>Alphaproteobacteria</taxon>
        <taxon>Hyphomicrobiales</taxon>
        <taxon>Nitrobacteraceae</taxon>
        <taxon>Bradyrhizobium</taxon>
    </lineage>
</organism>
<reference evidence="2 3" key="1">
    <citation type="submission" date="2015-06" db="EMBL/GenBank/DDBJ databases">
        <title>Comparative genome analysis of nirS-carrying Bradyrhizobium sp. strains.</title>
        <authorList>
            <person name="Ishii S."/>
            <person name="Jang J."/>
            <person name="Nishizawa T."/>
            <person name="Senoo K."/>
        </authorList>
    </citation>
    <scope>NUCLEOTIDE SEQUENCE [LARGE SCALE GENOMIC DNA]</scope>
    <source>
        <strain evidence="2 3">TSA1</strain>
    </source>
</reference>
<keyword evidence="1" id="KW-0732">Signal</keyword>
<dbReference type="EMBL" id="LFJC01000003">
    <property type="protein sequence ID" value="PIT00796.1"/>
    <property type="molecule type" value="Genomic_DNA"/>
</dbReference>
<protein>
    <submittedName>
        <fullName evidence="2">Uncharacterized protein</fullName>
    </submittedName>
</protein>
<dbReference type="AlphaFoldDB" id="A0A2M6U866"/>
<sequence>MTTLKLLSTGLIAVAMLGGPVAAHTSHAVARSSAMQANSVASEGLVYQGGRVCVPAPRVGAFATAPWTGDNVPCEPGTAGLQF</sequence>
<feature type="chain" id="PRO_5014876173" evidence="1">
    <location>
        <begin position="24"/>
        <end position="83"/>
    </location>
</feature>
<dbReference type="Proteomes" id="UP000228930">
    <property type="component" value="Unassembled WGS sequence"/>
</dbReference>
<comment type="caution">
    <text evidence="2">The sequence shown here is derived from an EMBL/GenBank/DDBJ whole genome shotgun (WGS) entry which is preliminary data.</text>
</comment>
<proteinExistence type="predicted"/>
<evidence type="ECO:0000256" key="1">
    <source>
        <dbReference type="SAM" id="SignalP"/>
    </source>
</evidence>
<evidence type="ECO:0000313" key="3">
    <source>
        <dbReference type="Proteomes" id="UP000228930"/>
    </source>
</evidence>
<name>A0A2M6U866_9BRAD</name>
<accession>A0A2M6U866</accession>
<evidence type="ECO:0000313" key="2">
    <source>
        <dbReference type="EMBL" id="PIT00796.1"/>
    </source>
</evidence>
<feature type="signal peptide" evidence="1">
    <location>
        <begin position="1"/>
        <end position="23"/>
    </location>
</feature>